<evidence type="ECO:0000313" key="1">
    <source>
        <dbReference type="EMBL" id="OHA33913.1"/>
    </source>
</evidence>
<gene>
    <name evidence="1" type="ORF">A2938_02720</name>
</gene>
<evidence type="ECO:0000313" key="2">
    <source>
        <dbReference type="Proteomes" id="UP000177797"/>
    </source>
</evidence>
<accession>A0A1G2NCZ7</accession>
<dbReference type="Proteomes" id="UP000177797">
    <property type="component" value="Unassembled WGS sequence"/>
</dbReference>
<reference evidence="1 2" key="1">
    <citation type="journal article" date="2016" name="Nat. Commun.">
        <title>Thousands of microbial genomes shed light on interconnected biogeochemical processes in an aquifer system.</title>
        <authorList>
            <person name="Anantharaman K."/>
            <person name="Brown C.T."/>
            <person name="Hug L.A."/>
            <person name="Sharon I."/>
            <person name="Castelle C.J."/>
            <person name="Probst A.J."/>
            <person name="Thomas B.C."/>
            <person name="Singh A."/>
            <person name="Wilkins M.J."/>
            <person name="Karaoz U."/>
            <person name="Brodie E.L."/>
            <person name="Williams K.H."/>
            <person name="Hubbard S.S."/>
            <person name="Banfield J.F."/>
        </authorList>
    </citation>
    <scope>NUCLEOTIDE SEQUENCE [LARGE SCALE GENOMIC DNA]</scope>
</reference>
<organism evidence="1 2">
    <name type="scientific">Candidatus Taylorbacteria bacterium RIFCSPLOWO2_01_FULL_48_100</name>
    <dbReference type="NCBI Taxonomy" id="1802322"/>
    <lineage>
        <taxon>Bacteria</taxon>
        <taxon>Candidatus Tayloriibacteriota</taxon>
    </lineage>
</organism>
<protein>
    <submittedName>
        <fullName evidence="1">Uncharacterized protein</fullName>
    </submittedName>
</protein>
<dbReference type="AlphaFoldDB" id="A0A1G2NCZ7"/>
<comment type="caution">
    <text evidence="1">The sequence shown here is derived from an EMBL/GenBank/DDBJ whole genome shotgun (WGS) entry which is preliminary data.</text>
</comment>
<name>A0A1G2NCZ7_9BACT</name>
<sequence>MPNIEIHGFVEKTKQVKDAVWAGFLHNERLKEFAEEVVVTTFPSVTDDMRGRRSPFIRVFFATKAEKKNCKDVLSRIPDIYAGICFDVEFVRSEDFCSFPPKKKK</sequence>
<dbReference type="EMBL" id="MHSA01000021">
    <property type="protein sequence ID" value="OHA33913.1"/>
    <property type="molecule type" value="Genomic_DNA"/>
</dbReference>
<proteinExistence type="predicted"/>